<dbReference type="Gene3D" id="3.10.430.100">
    <property type="entry name" value="Ribosomal protein L9, C-terminal domain"/>
    <property type="match status" value="1"/>
</dbReference>
<dbReference type="PANTHER" id="PTHR21368">
    <property type="entry name" value="50S RIBOSOMAL PROTEIN L9"/>
    <property type="match status" value="1"/>
</dbReference>
<dbReference type="GO" id="GO:0005840">
    <property type="term" value="C:ribosome"/>
    <property type="evidence" value="ECO:0007669"/>
    <property type="project" value="UniProtKB-KW"/>
</dbReference>
<dbReference type="GO" id="GO:0006412">
    <property type="term" value="P:translation"/>
    <property type="evidence" value="ECO:0007669"/>
    <property type="project" value="UniProtKB-UniRule"/>
</dbReference>
<evidence type="ECO:0000313" key="9">
    <source>
        <dbReference type="EMBL" id="KPU42899.1"/>
    </source>
</evidence>
<dbReference type="NCBIfam" id="TIGR00158">
    <property type="entry name" value="L9"/>
    <property type="match status" value="1"/>
</dbReference>
<dbReference type="SUPFAM" id="SSF55658">
    <property type="entry name" value="L9 N-domain-like"/>
    <property type="match status" value="1"/>
</dbReference>
<comment type="caution">
    <text evidence="9">The sequence shown here is derived from an EMBL/GenBank/DDBJ whole genome shotgun (WGS) entry which is preliminary data.</text>
</comment>
<dbReference type="GO" id="GO:0019843">
    <property type="term" value="F:rRNA binding"/>
    <property type="evidence" value="ECO:0007669"/>
    <property type="project" value="UniProtKB-UniRule"/>
</dbReference>
<keyword evidence="4 7" id="KW-0689">Ribosomal protein</keyword>
<evidence type="ECO:0000256" key="2">
    <source>
        <dbReference type="ARBA" id="ARBA00022730"/>
    </source>
</evidence>
<dbReference type="EMBL" id="LKET01000051">
    <property type="protein sequence ID" value="KPU42899.1"/>
    <property type="molecule type" value="Genomic_DNA"/>
</dbReference>
<organism evidence="9 10">
    <name type="scientific">Oxobacter pfennigii</name>
    <dbReference type="NCBI Taxonomy" id="36849"/>
    <lineage>
        <taxon>Bacteria</taxon>
        <taxon>Bacillati</taxon>
        <taxon>Bacillota</taxon>
        <taxon>Clostridia</taxon>
        <taxon>Eubacteriales</taxon>
        <taxon>Clostridiaceae</taxon>
        <taxon>Oxobacter</taxon>
    </lineage>
</organism>
<comment type="similarity">
    <text evidence="1 7">Belongs to the bacterial ribosomal protein bL9 family.</text>
</comment>
<gene>
    <name evidence="7 9" type="primary">rplI</name>
    <name evidence="9" type="ORF">OXPF_36680</name>
</gene>
<comment type="function">
    <text evidence="7">Binds to the 23S rRNA.</text>
</comment>
<dbReference type="Gene3D" id="3.40.5.10">
    <property type="entry name" value="Ribosomal protein L9, N-terminal domain"/>
    <property type="match status" value="1"/>
</dbReference>
<dbReference type="AlphaFoldDB" id="A0A0P8YT81"/>
<dbReference type="GO" id="GO:0003735">
    <property type="term" value="F:structural constituent of ribosome"/>
    <property type="evidence" value="ECO:0007669"/>
    <property type="project" value="InterPro"/>
</dbReference>
<evidence type="ECO:0000256" key="1">
    <source>
        <dbReference type="ARBA" id="ARBA00010605"/>
    </source>
</evidence>
<dbReference type="Pfam" id="PF03948">
    <property type="entry name" value="Ribosomal_L9_C"/>
    <property type="match status" value="1"/>
</dbReference>
<dbReference type="SUPFAM" id="SSF55653">
    <property type="entry name" value="Ribosomal protein L9 C-domain"/>
    <property type="match status" value="1"/>
</dbReference>
<keyword evidence="2 7" id="KW-0699">rRNA-binding</keyword>
<dbReference type="Pfam" id="PF01281">
    <property type="entry name" value="Ribosomal_L9_N"/>
    <property type="match status" value="1"/>
</dbReference>
<dbReference type="InterPro" id="IPR036791">
    <property type="entry name" value="Ribosomal_bL9_C_sf"/>
</dbReference>
<protein>
    <recommendedName>
        <fullName evidence="6 7">Large ribosomal subunit protein bL9</fullName>
    </recommendedName>
</protein>
<reference evidence="9 10" key="1">
    <citation type="submission" date="2015-09" db="EMBL/GenBank/DDBJ databases">
        <title>Genome sequence of Oxobacter pfennigii DSM 3222.</title>
        <authorList>
            <person name="Poehlein A."/>
            <person name="Bengelsdorf F.R."/>
            <person name="Schiel-Bengelsdorf B."/>
            <person name="Duerre P."/>
            <person name="Daniel R."/>
        </authorList>
    </citation>
    <scope>NUCLEOTIDE SEQUENCE [LARGE SCALE GENOMIC DNA]</scope>
    <source>
        <strain evidence="9 10">DSM 3222</strain>
    </source>
</reference>
<dbReference type="PATRIC" id="fig|36849.3.peg.3875"/>
<dbReference type="STRING" id="36849.OXPF_36680"/>
<dbReference type="InterPro" id="IPR020594">
    <property type="entry name" value="Ribosomal_bL9_bac/chp"/>
</dbReference>
<dbReference type="OrthoDB" id="9788336at2"/>
<dbReference type="RefSeq" id="WP_054876632.1">
    <property type="nucleotide sequence ID" value="NZ_LKET01000051.1"/>
</dbReference>
<keyword evidence="3 7" id="KW-0694">RNA-binding</keyword>
<dbReference type="InterPro" id="IPR020069">
    <property type="entry name" value="Ribosomal_bL9_C"/>
</dbReference>
<sequence>MKVILTADIKGVGKKGEIINASDGYARNYLLPKGLAMEANEGNLQSLKEKKDSQKFRKDTELQEAKELAKKVNGLSVVFKVKTGENGRLFGSITNKDISEQIKKQYGFDIDKRKLVLEDTIKAAGIYNLDVKIYPEVTAKLKVEVVGE</sequence>
<proteinExistence type="inferred from homology"/>
<dbReference type="Proteomes" id="UP000050326">
    <property type="component" value="Unassembled WGS sequence"/>
</dbReference>
<keyword evidence="10" id="KW-1185">Reference proteome</keyword>
<name>A0A0P8YT81_9CLOT</name>
<dbReference type="InterPro" id="IPR036935">
    <property type="entry name" value="Ribosomal_bL9_N_sf"/>
</dbReference>
<dbReference type="FunFam" id="3.40.5.10:FF:000002">
    <property type="entry name" value="50S ribosomal protein L9"/>
    <property type="match status" value="1"/>
</dbReference>
<evidence type="ECO:0000256" key="4">
    <source>
        <dbReference type="ARBA" id="ARBA00022980"/>
    </source>
</evidence>
<dbReference type="InterPro" id="IPR020070">
    <property type="entry name" value="Ribosomal_bL9_N"/>
</dbReference>
<accession>A0A0P8YT81</accession>
<dbReference type="GO" id="GO:1990904">
    <property type="term" value="C:ribonucleoprotein complex"/>
    <property type="evidence" value="ECO:0007669"/>
    <property type="project" value="UniProtKB-KW"/>
</dbReference>
<keyword evidence="5 7" id="KW-0687">Ribonucleoprotein</keyword>
<evidence type="ECO:0000313" key="10">
    <source>
        <dbReference type="Proteomes" id="UP000050326"/>
    </source>
</evidence>
<dbReference type="PROSITE" id="PS00651">
    <property type="entry name" value="RIBOSOMAL_L9"/>
    <property type="match status" value="1"/>
</dbReference>
<evidence type="ECO:0000259" key="8">
    <source>
        <dbReference type="PROSITE" id="PS00651"/>
    </source>
</evidence>
<evidence type="ECO:0000256" key="6">
    <source>
        <dbReference type="ARBA" id="ARBA00035292"/>
    </source>
</evidence>
<feature type="domain" description="Ribosomal protein L9" evidence="8">
    <location>
        <begin position="13"/>
        <end position="40"/>
    </location>
</feature>
<dbReference type="InterPro" id="IPR009027">
    <property type="entry name" value="Ribosomal_bL9/RNase_H1_N"/>
</dbReference>
<evidence type="ECO:0000256" key="5">
    <source>
        <dbReference type="ARBA" id="ARBA00023274"/>
    </source>
</evidence>
<evidence type="ECO:0000256" key="7">
    <source>
        <dbReference type="HAMAP-Rule" id="MF_00503"/>
    </source>
</evidence>
<evidence type="ECO:0000256" key="3">
    <source>
        <dbReference type="ARBA" id="ARBA00022884"/>
    </source>
</evidence>
<dbReference type="HAMAP" id="MF_00503">
    <property type="entry name" value="Ribosomal_bL9"/>
    <property type="match status" value="1"/>
</dbReference>
<dbReference type="InterPro" id="IPR000244">
    <property type="entry name" value="Ribosomal_bL9"/>
</dbReference>